<name>A0A2C6DNC2_9GAMM</name>
<feature type="region of interest" description="Disordered" evidence="1">
    <location>
        <begin position="70"/>
        <end position="89"/>
    </location>
</feature>
<dbReference type="STRING" id="1111728.GCA_000427805_00917"/>
<gene>
    <name evidence="2" type="ORF">CRN84_13605</name>
</gene>
<dbReference type="GO" id="GO:0003677">
    <property type="term" value="F:DNA binding"/>
    <property type="evidence" value="ECO:0007669"/>
    <property type="project" value="InterPro"/>
</dbReference>
<dbReference type="Proteomes" id="UP000224974">
    <property type="component" value="Unassembled WGS sequence"/>
</dbReference>
<protein>
    <submittedName>
        <fullName evidence="2">DUF2132 domain-containing protein</fullName>
    </submittedName>
</protein>
<evidence type="ECO:0000313" key="2">
    <source>
        <dbReference type="EMBL" id="PHI30294.1"/>
    </source>
</evidence>
<dbReference type="Pfam" id="PF09905">
    <property type="entry name" value="VF530"/>
    <property type="match status" value="1"/>
</dbReference>
<comment type="caution">
    <text evidence="2">The sequence shown here is derived from an EMBL/GenBank/DDBJ whole genome shotgun (WGS) entry which is preliminary data.</text>
</comment>
<dbReference type="InterPro" id="IPR018668">
    <property type="entry name" value="DNA-binding_VF530-like"/>
</dbReference>
<dbReference type="AlphaFoldDB" id="A0A2C6DNC2"/>
<organism evidence="2 3">
    <name type="scientific">Budvicia aquatica</name>
    <dbReference type="NCBI Taxonomy" id="82979"/>
    <lineage>
        <taxon>Bacteria</taxon>
        <taxon>Pseudomonadati</taxon>
        <taxon>Pseudomonadota</taxon>
        <taxon>Gammaproteobacteria</taxon>
        <taxon>Enterobacterales</taxon>
        <taxon>Budviciaceae</taxon>
        <taxon>Budvicia</taxon>
    </lineage>
</organism>
<dbReference type="RefSeq" id="WP_036015464.1">
    <property type="nucleotide sequence ID" value="NZ_BRLG01000003.1"/>
</dbReference>
<feature type="compositionally biased region" description="Basic and acidic residues" evidence="1">
    <location>
        <begin position="70"/>
        <end position="79"/>
    </location>
</feature>
<evidence type="ECO:0000256" key="1">
    <source>
        <dbReference type="SAM" id="MobiDB-lite"/>
    </source>
</evidence>
<dbReference type="InterPro" id="IPR036361">
    <property type="entry name" value="SAP_dom_sf"/>
</dbReference>
<dbReference type="EMBL" id="PDDX01000001">
    <property type="protein sequence ID" value="PHI30294.1"/>
    <property type="molecule type" value="Genomic_DNA"/>
</dbReference>
<keyword evidence="3" id="KW-1185">Reference proteome</keyword>
<accession>A0A2C6DNC2</accession>
<dbReference type="OrthoDB" id="9806870at2"/>
<sequence>MDQQSKDPLHGITLERLLTILVEKHGWEKLAGEVNINCFKSDPSIKSSLKFLRRTPWARKQVEELYIRDVEDSSNKSDSADTPWGKWAK</sequence>
<proteinExistence type="predicted"/>
<dbReference type="Gene3D" id="1.10.720.30">
    <property type="entry name" value="SAP domain"/>
    <property type="match status" value="1"/>
</dbReference>
<evidence type="ECO:0000313" key="3">
    <source>
        <dbReference type="Proteomes" id="UP000224974"/>
    </source>
</evidence>
<reference evidence="3" key="1">
    <citation type="submission" date="2017-09" db="EMBL/GenBank/DDBJ databases">
        <title>FDA dAtabase for Regulatory Grade micrObial Sequences (FDA-ARGOS): Supporting development and validation of Infectious Disease Dx tests.</title>
        <authorList>
            <person name="Minogue T."/>
            <person name="Wolcott M."/>
            <person name="Wasieloski L."/>
            <person name="Aguilar W."/>
            <person name="Moore D."/>
            <person name="Tallon L."/>
            <person name="Sadzewicz L."/>
            <person name="Ott S."/>
            <person name="Zhao X."/>
            <person name="Nagaraj S."/>
            <person name="Vavikolanu K."/>
            <person name="Aluvathingal J."/>
            <person name="Nadendla S."/>
            <person name="Sichtig H."/>
        </authorList>
    </citation>
    <scope>NUCLEOTIDE SEQUENCE [LARGE SCALE GENOMIC DNA]</scope>
    <source>
        <strain evidence="3">FDAARGOS_387</strain>
    </source>
</reference>